<evidence type="ECO:0000256" key="1">
    <source>
        <dbReference type="ARBA" id="ARBA00004496"/>
    </source>
</evidence>
<dbReference type="PROSITE" id="PS50862">
    <property type="entry name" value="AA_TRNA_LIGASE_II"/>
    <property type="match status" value="1"/>
</dbReference>
<sequence length="473" mass="54211">METQLSKICLSGITEIRDLDGSLDGKCVRVRGFALKVSCTGKYVFIVLRDNGCTIQCMCEKPIDGKGDVTPQEFNLLKKVTHESFIEVRGRVIRQETEISGCTKKDIEVRILGFDILSAADKNLPFIMKDASATIEEREKNPTLQNVAYHIRLDNRAMDLRTPQARATFRVIDGVMFFFRDYLRRNGFVEIKTSKLIESSSEGGANLFSVDYFKRKAFMAQSPQLYKQMAIVGGLKRVCEIGHVYRAEESNINRYLSEFVGLDMEMEISTDYNDVITFIHSMLVSIFDGLKKEYKDELETIRTFHCFEDIKYNTQPVVLTHRECVDLLLKEGVEMGYEDDFNSENEKKLGSIVKRMHGVDIFVIKDYPVCTRPFYTYRDEERGVTRSYDFILRGEEILSGAQRVNVYKDLVRYVEERGITPSSLGGYLESFKYGAPPHGGCGIGLERLMKAYFGMGDIRCFSLFPRDPNRLYP</sequence>
<evidence type="ECO:0000313" key="14">
    <source>
        <dbReference type="EMBL" id="UTX43370.1"/>
    </source>
</evidence>
<dbReference type="Proteomes" id="UP001217963">
    <property type="component" value="Chromosome VI"/>
</dbReference>
<dbReference type="PANTHER" id="PTHR43450:SF1">
    <property type="entry name" value="ASPARTATE--TRNA LIGASE, CYTOPLASMIC"/>
    <property type="match status" value="1"/>
</dbReference>
<dbReference type="PANTHER" id="PTHR43450">
    <property type="entry name" value="ASPARTYL-TRNA SYNTHETASE"/>
    <property type="match status" value="1"/>
</dbReference>
<evidence type="ECO:0000256" key="8">
    <source>
        <dbReference type="ARBA" id="ARBA00022917"/>
    </source>
</evidence>
<organism evidence="14 16">
    <name type="scientific">Encephalitozoon hellem</name>
    <name type="common">Microsporidian parasite</name>
    <dbReference type="NCBI Taxonomy" id="27973"/>
    <lineage>
        <taxon>Eukaryota</taxon>
        <taxon>Fungi</taxon>
        <taxon>Fungi incertae sedis</taxon>
        <taxon>Microsporidia</taxon>
        <taxon>Unikaryonidae</taxon>
        <taxon>Encephalitozoon</taxon>
    </lineage>
</organism>
<name>A0A9Q9C8E0_ENCHE</name>
<keyword evidence="6" id="KW-0547">Nucleotide-binding</keyword>
<dbReference type="GO" id="GO:0017101">
    <property type="term" value="C:aminoacyl-tRNA synthetase multienzyme complex"/>
    <property type="evidence" value="ECO:0007669"/>
    <property type="project" value="TreeGrafter"/>
</dbReference>
<dbReference type="NCBIfam" id="TIGR00458">
    <property type="entry name" value="aspS_nondisc"/>
    <property type="match status" value="1"/>
</dbReference>
<dbReference type="EMBL" id="CP075152">
    <property type="protein sequence ID" value="UTX43370.1"/>
    <property type="molecule type" value="Genomic_DNA"/>
</dbReference>
<dbReference type="EMBL" id="CP119067">
    <property type="protein sequence ID" value="WEL38834.1"/>
    <property type="molecule type" value="Genomic_DNA"/>
</dbReference>
<accession>A0A9Q9C8E0</accession>
<dbReference type="OrthoDB" id="372395at2759"/>
<comment type="similarity">
    <text evidence="2">Belongs to the class-II aminoacyl-tRNA synthetase family. Type 2 subfamily.</text>
</comment>
<dbReference type="Gene3D" id="3.30.930.10">
    <property type="entry name" value="Bira Bifunctional Protein, Domain 2"/>
    <property type="match status" value="1"/>
</dbReference>
<dbReference type="CDD" id="cd00776">
    <property type="entry name" value="AsxRS_core"/>
    <property type="match status" value="1"/>
</dbReference>
<dbReference type="PRINTS" id="PR01042">
    <property type="entry name" value="TRNASYNTHASP"/>
</dbReference>
<evidence type="ECO:0000313" key="15">
    <source>
        <dbReference type="EMBL" id="WEL38834.1"/>
    </source>
</evidence>
<evidence type="ECO:0000259" key="13">
    <source>
        <dbReference type="PROSITE" id="PS50862"/>
    </source>
</evidence>
<evidence type="ECO:0000256" key="12">
    <source>
        <dbReference type="ARBA" id="ARBA00070516"/>
    </source>
</evidence>
<dbReference type="InterPro" id="IPR012340">
    <property type="entry name" value="NA-bd_OB-fold"/>
</dbReference>
<dbReference type="FunFam" id="3.30.930.10:FF:000038">
    <property type="entry name" value="Aspartate--tRNA ligase"/>
    <property type="match status" value="1"/>
</dbReference>
<dbReference type="NCBIfam" id="NF003483">
    <property type="entry name" value="PRK05159.1"/>
    <property type="match status" value="1"/>
</dbReference>
<evidence type="ECO:0000313" key="17">
    <source>
        <dbReference type="Proteomes" id="UP001217963"/>
    </source>
</evidence>
<keyword evidence="9" id="KW-0030">Aminoacyl-tRNA synthetase</keyword>
<evidence type="ECO:0000256" key="6">
    <source>
        <dbReference type="ARBA" id="ARBA00022741"/>
    </source>
</evidence>
<dbReference type="Gene3D" id="2.40.50.140">
    <property type="entry name" value="Nucleic acid-binding proteins"/>
    <property type="match status" value="1"/>
</dbReference>
<dbReference type="Proteomes" id="UP001059546">
    <property type="component" value="Chromosome VI"/>
</dbReference>
<protein>
    <recommendedName>
        <fullName evidence="12">Probable aspartate--tRNA ligase, cytoplasmic</fullName>
        <ecNumber evidence="3">6.1.1.12</ecNumber>
    </recommendedName>
    <alternativeName>
        <fullName evidence="10">Aspartyl-tRNA synthetase</fullName>
    </alternativeName>
</protein>
<evidence type="ECO:0000256" key="3">
    <source>
        <dbReference type="ARBA" id="ARBA00012841"/>
    </source>
</evidence>
<proteinExistence type="inferred from homology"/>
<evidence type="ECO:0000256" key="11">
    <source>
        <dbReference type="ARBA" id="ARBA00047904"/>
    </source>
</evidence>
<dbReference type="InterPro" id="IPR004365">
    <property type="entry name" value="NA-bd_OB_tRNA"/>
</dbReference>
<reference evidence="14" key="1">
    <citation type="submission" date="2022-08" db="EMBL/GenBank/DDBJ databases">
        <title>Encephalitozoon hellem ATCC 50604 Complete Genome.</title>
        <authorList>
            <person name="Mascarenhas dos Santos A.C."/>
            <person name="Julian A.T."/>
            <person name="Pombert J.-F."/>
        </authorList>
    </citation>
    <scope>NUCLEOTIDE SEQUENCE</scope>
    <source>
        <strain evidence="14">ATCC 50604</strain>
    </source>
</reference>
<dbReference type="SUPFAM" id="SSF55681">
    <property type="entry name" value="Class II aaRS and biotin synthetases"/>
    <property type="match status" value="1"/>
</dbReference>
<keyword evidence="8" id="KW-0648">Protein biosynthesis</keyword>
<dbReference type="InterPro" id="IPR004523">
    <property type="entry name" value="Asp-tRNA_synthase_2"/>
</dbReference>
<comment type="catalytic activity">
    <reaction evidence="11">
        <text>tRNA(Asp) + L-aspartate + ATP = L-aspartyl-tRNA(Asp) + AMP + diphosphate</text>
        <dbReference type="Rhea" id="RHEA:19649"/>
        <dbReference type="Rhea" id="RHEA-COMP:9660"/>
        <dbReference type="Rhea" id="RHEA-COMP:9678"/>
        <dbReference type="ChEBI" id="CHEBI:29991"/>
        <dbReference type="ChEBI" id="CHEBI:30616"/>
        <dbReference type="ChEBI" id="CHEBI:33019"/>
        <dbReference type="ChEBI" id="CHEBI:78442"/>
        <dbReference type="ChEBI" id="CHEBI:78516"/>
        <dbReference type="ChEBI" id="CHEBI:456215"/>
        <dbReference type="EC" id="6.1.1.12"/>
    </reaction>
</comment>
<dbReference type="AlphaFoldDB" id="A0A9Q9C8E0"/>
<dbReference type="GO" id="GO:0006422">
    <property type="term" value="P:aspartyl-tRNA aminoacylation"/>
    <property type="evidence" value="ECO:0007669"/>
    <property type="project" value="InterPro"/>
</dbReference>
<dbReference type="InterPro" id="IPR004364">
    <property type="entry name" value="Aa-tRNA-synt_II"/>
</dbReference>
<keyword evidence="17" id="KW-1185">Reference proteome</keyword>
<dbReference type="InterPro" id="IPR002312">
    <property type="entry name" value="Asp/Asn-tRNA-synth_IIb"/>
</dbReference>
<evidence type="ECO:0000256" key="10">
    <source>
        <dbReference type="ARBA" id="ARBA00033155"/>
    </source>
</evidence>
<evidence type="ECO:0000256" key="4">
    <source>
        <dbReference type="ARBA" id="ARBA00022490"/>
    </source>
</evidence>
<gene>
    <name evidence="14" type="ORF">GPU96_06g11180</name>
    <name evidence="15" type="ORF">PFJ87_06g01010</name>
</gene>
<feature type="domain" description="Aminoacyl-transfer RNA synthetases class-II family profile" evidence="13">
    <location>
        <begin position="169"/>
        <end position="473"/>
    </location>
</feature>
<evidence type="ECO:0000256" key="5">
    <source>
        <dbReference type="ARBA" id="ARBA00022598"/>
    </source>
</evidence>
<keyword evidence="5" id="KW-0436">Ligase</keyword>
<keyword evidence="7" id="KW-0067">ATP-binding</keyword>
<dbReference type="HAMAP" id="MF_02075">
    <property type="entry name" value="Asp_tRNA_synth_type2"/>
    <property type="match status" value="1"/>
</dbReference>
<dbReference type="GO" id="GO:0003723">
    <property type="term" value="F:RNA binding"/>
    <property type="evidence" value="ECO:0007669"/>
    <property type="project" value="TreeGrafter"/>
</dbReference>
<keyword evidence="4" id="KW-0963">Cytoplasm</keyword>
<reference evidence="15 17" key="2">
    <citation type="submission" date="2023-02" db="EMBL/GenBank/DDBJ databases">
        <title>Encephalitozoon hellem ATCC 50451 complete genome.</title>
        <authorList>
            <person name="Mascarenhas dos Santos A.C."/>
            <person name="Julian A.T."/>
            <person name="Pombert J.-F."/>
        </authorList>
    </citation>
    <scope>NUCLEOTIDE SEQUENCE [LARGE SCALE GENOMIC DNA]</scope>
    <source>
        <strain evidence="15 17">ATCC 50451</strain>
    </source>
</reference>
<dbReference type="GO" id="GO:0005829">
    <property type="term" value="C:cytosol"/>
    <property type="evidence" value="ECO:0007669"/>
    <property type="project" value="TreeGrafter"/>
</dbReference>
<dbReference type="Pfam" id="PF00152">
    <property type="entry name" value="tRNA-synt_2"/>
    <property type="match status" value="1"/>
</dbReference>
<comment type="subcellular location">
    <subcellularLocation>
        <location evidence="1">Cytoplasm</location>
    </subcellularLocation>
</comment>
<evidence type="ECO:0000256" key="9">
    <source>
        <dbReference type="ARBA" id="ARBA00023146"/>
    </source>
</evidence>
<dbReference type="Pfam" id="PF01336">
    <property type="entry name" value="tRNA_anti-codon"/>
    <property type="match status" value="1"/>
</dbReference>
<evidence type="ECO:0000313" key="16">
    <source>
        <dbReference type="Proteomes" id="UP001059546"/>
    </source>
</evidence>
<dbReference type="GO" id="GO:0005524">
    <property type="term" value="F:ATP binding"/>
    <property type="evidence" value="ECO:0007669"/>
    <property type="project" value="UniProtKB-KW"/>
</dbReference>
<dbReference type="EC" id="6.1.1.12" evidence="3"/>
<dbReference type="SUPFAM" id="SSF50249">
    <property type="entry name" value="Nucleic acid-binding proteins"/>
    <property type="match status" value="1"/>
</dbReference>
<dbReference type="InterPro" id="IPR045864">
    <property type="entry name" value="aa-tRNA-synth_II/BPL/LPL"/>
</dbReference>
<dbReference type="InterPro" id="IPR006195">
    <property type="entry name" value="aa-tRNA-synth_II"/>
</dbReference>
<dbReference type="GO" id="GO:0004815">
    <property type="term" value="F:aspartate-tRNA ligase activity"/>
    <property type="evidence" value="ECO:0007669"/>
    <property type="project" value="UniProtKB-EC"/>
</dbReference>
<evidence type="ECO:0000256" key="7">
    <source>
        <dbReference type="ARBA" id="ARBA00022840"/>
    </source>
</evidence>
<evidence type="ECO:0000256" key="2">
    <source>
        <dbReference type="ARBA" id="ARBA00005312"/>
    </source>
</evidence>